<accession>A0AAU9DVJ7</accession>
<reference evidence="1 2" key="1">
    <citation type="journal article" date="2023" name="Microbiol. Spectr.">
        <title>Symbiosis of Carpenter Bees with Uncharacterized Lactic Acid Bacteria Showing NAD Auxotrophy.</title>
        <authorList>
            <person name="Kawasaki S."/>
            <person name="Ozawa K."/>
            <person name="Mori T."/>
            <person name="Yamamoto A."/>
            <person name="Ito M."/>
            <person name="Ohkuma M."/>
            <person name="Sakamoto M."/>
            <person name="Matsutani M."/>
        </authorList>
    </citation>
    <scope>NUCLEOTIDE SEQUENCE [LARGE SCALE GENOMIC DNA]</scope>
    <source>
        <strain evidence="1 2">XA3</strain>
    </source>
</reference>
<dbReference type="EMBL" id="AP026802">
    <property type="protein sequence ID" value="BDR59498.1"/>
    <property type="molecule type" value="Genomic_DNA"/>
</dbReference>
<proteinExistence type="predicted"/>
<gene>
    <name evidence="1" type="ORF">XA3_19390</name>
</gene>
<dbReference type="RefSeq" id="WP_317635289.1">
    <property type="nucleotide sequence ID" value="NZ_AP026802.1"/>
</dbReference>
<dbReference type="AlphaFoldDB" id="A0AAU9DVJ7"/>
<evidence type="ECO:0000313" key="2">
    <source>
        <dbReference type="Proteomes" id="UP001321861"/>
    </source>
</evidence>
<name>A0AAU9DVJ7_9LACO</name>
<dbReference type="Proteomes" id="UP001321861">
    <property type="component" value="Chromosome"/>
</dbReference>
<sequence>MDSEKMLAKLIEEAEKLGPKDLLNLSMDDPDPDKRQLYDALYTYVLDKRQKEWLKRERFVI</sequence>
<evidence type="ECO:0000313" key="1">
    <source>
        <dbReference type="EMBL" id="BDR59498.1"/>
    </source>
</evidence>
<protein>
    <submittedName>
        <fullName evidence="1">Uncharacterized protein</fullName>
    </submittedName>
</protein>
<dbReference type="KEGG" id="xap:XA3_19390"/>
<keyword evidence="2" id="KW-1185">Reference proteome</keyword>
<organism evidence="1 2">
    <name type="scientific">Xylocopilactobacillus apicola</name>
    <dbReference type="NCBI Taxonomy" id="2932184"/>
    <lineage>
        <taxon>Bacteria</taxon>
        <taxon>Bacillati</taxon>
        <taxon>Bacillota</taxon>
        <taxon>Bacilli</taxon>
        <taxon>Lactobacillales</taxon>
        <taxon>Lactobacillaceae</taxon>
        <taxon>Xylocopilactobacillus</taxon>
    </lineage>
</organism>